<evidence type="ECO:0000256" key="3">
    <source>
        <dbReference type="ARBA" id="ARBA00023163"/>
    </source>
</evidence>
<dbReference type="SMART" id="SM00342">
    <property type="entry name" value="HTH_ARAC"/>
    <property type="match status" value="1"/>
</dbReference>
<protein>
    <submittedName>
        <fullName evidence="5">AraC family transcriptional regulator</fullName>
    </submittedName>
</protein>
<evidence type="ECO:0000256" key="1">
    <source>
        <dbReference type="ARBA" id="ARBA00023015"/>
    </source>
</evidence>
<dbReference type="InterPro" id="IPR018060">
    <property type="entry name" value="HTH_AraC"/>
</dbReference>
<reference evidence="5 6" key="1">
    <citation type="submission" date="2018-08" db="EMBL/GenBank/DDBJ databases">
        <title>A genome reference for cultivated species of the human gut microbiota.</title>
        <authorList>
            <person name="Zou Y."/>
            <person name="Xue W."/>
            <person name="Luo G."/>
        </authorList>
    </citation>
    <scope>NUCLEOTIDE SEQUENCE [LARGE SCALE GENOMIC DNA]</scope>
    <source>
        <strain evidence="5 6">OM05-15BH</strain>
    </source>
</reference>
<accession>A0A3E5B6W4</accession>
<dbReference type="Proteomes" id="UP000260983">
    <property type="component" value="Unassembled WGS sequence"/>
</dbReference>
<evidence type="ECO:0000313" key="5">
    <source>
        <dbReference type="EMBL" id="RGN33283.1"/>
    </source>
</evidence>
<dbReference type="PRINTS" id="PR00032">
    <property type="entry name" value="HTHARAC"/>
</dbReference>
<proteinExistence type="predicted"/>
<dbReference type="EMBL" id="QSUL01000011">
    <property type="protein sequence ID" value="RGN33283.1"/>
    <property type="molecule type" value="Genomic_DNA"/>
</dbReference>
<dbReference type="InterPro" id="IPR020449">
    <property type="entry name" value="Tscrpt_reg_AraC-type_HTH"/>
</dbReference>
<dbReference type="GO" id="GO:0043565">
    <property type="term" value="F:sequence-specific DNA binding"/>
    <property type="evidence" value="ECO:0007669"/>
    <property type="project" value="InterPro"/>
</dbReference>
<evidence type="ECO:0000259" key="4">
    <source>
        <dbReference type="PROSITE" id="PS01124"/>
    </source>
</evidence>
<dbReference type="PANTHER" id="PTHR43280:SF32">
    <property type="entry name" value="TRANSCRIPTIONAL REGULATORY PROTEIN"/>
    <property type="match status" value="1"/>
</dbReference>
<dbReference type="SUPFAM" id="SSF46689">
    <property type="entry name" value="Homeodomain-like"/>
    <property type="match status" value="1"/>
</dbReference>
<evidence type="ECO:0000313" key="6">
    <source>
        <dbReference type="Proteomes" id="UP000260983"/>
    </source>
</evidence>
<dbReference type="Pfam" id="PF12833">
    <property type="entry name" value="HTH_18"/>
    <property type="match status" value="1"/>
</dbReference>
<feature type="domain" description="HTH araC/xylS-type" evidence="4">
    <location>
        <begin position="197"/>
        <end position="298"/>
    </location>
</feature>
<evidence type="ECO:0000256" key="2">
    <source>
        <dbReference type="ARBA" id="ARBA00023125"/>
    </source>
</evidence>
<dbReference type="Gene3D" id="1.10.10.60">
    <property type="entry name" value="Homeodomain-like"/>
    <property type="match status" value="2"/>
</dbReference>
<dbReference type="RefSeq" id="WP_117724892.1">
    <property type="nucleotide sequence ID" value="NZ_CAUGNI010000005.1"/>
</dbReference>
<comment type="caution">
    <text evidence="5">The sequence shown here is derived from an EMBL/GenBank/DDBJ whole genome shotgun (WGS) entry which is preliminary data.</text>
</comment>
<name>A0A3E5B6W4_9BACE</name>
<dbReference type="GO" id="GO:0003700">
    <property type="term" value="F:DNA-binding transcription factor activity"/>
    <property type="evidence" value="ECO:0007669"/>
    <property type="project" value="InterPro"/>
</dbReference>
<keyword evidence="2" id="KW-0238">DNA-binding</keyword>
<organism evidence="5 6">
    <name type="scientific">Bacteroides oleiciplenus</name>
    <dbReference type="NCBI Taxonomy" id="626931"/>
    <lineage>
        <taxon>Bacteria</taxon>
        <taxon>Pseudomonadati</taxon>
        <taxon>Bacteroidota</taxon>
        <taxon>Bacteroidia</taxon>
        <taxon>Bacteroidales</taxon>
        <taxon>Bacteroidaceae</taxon>
        <taxon>Bacteroides</taxon>
    </lineage>
</organism>
<dbReference type="InterPro" id="IPR009057">
    <property type="entry name" value="Homeodomain-like_sf"/>
</dbReference>
<gene>
    <name evidence="5" type="ORF">DXB65_16260</name>
</gene>
<dbReference type="PROSITE" id="PS01124">
    <property type="entry name" value="HTH_ARAC_FAMILY_2"/>
    <property type="match status" value="1"/>
</dbReference>
<sequence length="300" mass="34994">MEEILKLDTVKKYNDLLGVETIHPLVSVINASEIAPLRHVRKNIGFYVIYLKDIKCSDLLKYGRKFYDYQEETLVFAAPGQIVGNNDTGEYFQPKGWWLTFHPDLLHGTPLGKRMKEYSFFSYATNEALHISKKERQLVIECLTQIDEEIRKSSDKHSNLIITSTIKLLLDYCTRFYDRQFNTRKEENKDKLGRFEELLNDYFDSDKPKESGIPTVKYFADELCLSSNYFGDLIKKETGKSAQEYIQSNIIDRAKELLSASTKSVSEIAYELGYQYPQYFNRFFKNAVGCTPNEYRKTEN</sequence>
<keyword evidence="3" id="KW-0804">Transcription</keyword>
<dbReference type="PANTHER" id="PTHR43280">
    <property type="entry name" value="ARAC-FAMILY TRANSCRIPTIONAL REGULATOR"/>
    <property type="match status" value="1"/>
</dbReference>
<keyword evidence="1" id="KW-0805">Transcription regulation</keyword>
<dbReference type="AlphaFoldDB" id="A0A3E5B6W4"/>